<keyword evidence="2" id="KW-0808">Transferase</keyword>
<evidence type="ECO:0000256" key="3">
    <source>
        <dbReference type="ARBA" id="ARBA00022741"/>
    </source>
</evidence>
<dbReference type="PROSITE" id="PS00107">
    <property type="entry name" value="PROTEIN_KINASE_ATP"/>
    <property type="match status" value="1"/>
</dbReference>
<dbReference type="InterPro" id="IPR051681">
    <property type="entry name" value="Ser/Thr_Kinases-Pseudokinases"/>
</dbReference>
<keyword evidence="3 6" id="KW-0547">Nucleotide-binding</keyword>
<feature type="domain" description="C-type lectin" evidence="10">
    <location>
        <begin position="1799"/>
        <end position="1932"/>
    </location>
</feature>
<feature type="binding site" evidence="6">
    <location>
        <position position="2396"/>
    </location>
    <ligand>
        <name>ATP</name>
        <dbReference type="ChEBI" id="CHEBI:30616"/>
    </ligand>
</feature>
<dbReference type="PROSITE" id="PS50948">
    <property type="entry name" value="PAN"/>
    <property type="match status" value="2"/>
</dbReference>
<dbReference type="SUPFAM" id="SSF56436">
    <property type="entry name" value="C-type lectin-like"/>
    <property type="match status" value="5"/>
</dbReference>
<proteinExistence type="predicted"/>
<dbReference type="InParanoid" id="A0A2K3E6A5"/>
<organism evidence="12 13">
    <name type="scientific">Chlamydomonas reinhardtii</name>
    <name type="common">Chlamydomonas smithii</name>
    <dbReference type="NCBI Taxonomy" id="3055"/>
    <lineage>
        <taxon>Eukaryota</taxon>
        <taxon>Viridiplantae</taxon>
        <taxon>Chlorophyta</taxon>
        <taxon>core chlorophytes</taxon>
        <taxon>Chlorophyceae</taxon>
        <taxon>CS clade</taxon>
        <taxon>Chlamydomonadales</taxon>
        <taxon>Chlamydomonadaceae</taxon>
        <taxon>Chlamydomonas</taxon>
    </lineage>
</organism>
<feature type="region of interest" description="Disordered" evidence="7">
    <location>
        <begin position="2257"/>
        <end position="2299"/>
    </location>
</feature>
<dbReference type="InterPro" id="IPR003609">
    <property type="entry name" value="Pan_app"/>
</dbReference>
<feature type="signal peptide" evidence="8">
    <location>
        <begin position="1"/>
        <end position="23"/>
    </location>
</feature>
<dbReference type="Gramene" id="PNW88329">
    <property type="protein sequence ID" value="PNW88329"/>
    <property type="gene ID" value="CHLRE_01g024650v5"/>
</dbReference>
<feature type="region of interest" description="Disordered" evidence="7">
    <location>
        <begin position="2174"/>
        <end position="2244"/>
    </location>
</feature>
<evidence type="ECO:0000256" key="4">
    <source>
        <dbReference type="ARBA" id="ARBA00022777"/>
    </source>
</evidence>
<evidence type="ECO:0000313" key="13">
    <source>
        <dbReference type="Proteomes" id="UP000006906"/>
    </source>
</evidence>
<evidence type="ECO:0000259" key="9">
    <source>
        <dbReference type="PROSITE" id="PS50011"/>
    </source>
</evidence>
<dbReference type="Gene3D" id="1.10.510.10">
    <property type="entry name" value="Transferase(Phosphotransferase) domain 1"/>
    <property type="match status" value="1"/>
</dbReference>
<feature type="compositionally biased region" description="Basic and acidic residues" evidence="7">
    <location>
        <begin position="2207"/>
        <end position="2217"/>
    </location>
</feature>
<feature type="region of interest" description="Disordered" evidence="7">
    <location>
        <begin position="2642"/>
        <end position="2696"/>
    </location>
</feature>
<dbReference type="Pfam" id="PF07714">
    <property type="entry name" value="PK_Tyr_Ser-Thr"/>
    <property type="match status" value="1"/>
</dbReference>
<dbReference type="PROSITE" id="PS50041">
    <property type="entry name" value="C_TYPE_LECTIN_2"/>
    <property type="match status" value="1"/>
</dbReference>
<dbReference type="PROSITE" id="PS00108">
    <property type="entry name" value="PROTEIN_KINASE_ST"/>
    <property type="match status" value="1"/>
</dbReference>
<evidence type="ECO:0000256" key="8">
    <source>
        <dbReference type="SAM" id="SignalP"/>
    </source>
</evidence>
<feature type="domain" description="Apple" evidence="11">
    <location>
        <begin position="1565"/>
        <end position="1638"/>
    </location>
</feature>
<feature type="chain" id="PRO_5014355568" description="C-type lectin domain-containing protein" evidence="8">
    <location>
        <begin position="24"/>
        <end position="2696"/>
    </location>
</feature>
<protein>
    <recommendedName>
        <fullName evidence="14">C-type lectin domain-containing protein</fullName>
    </recommendedName>
</protein>
<keyword evidence="13" id="KW-1185">Reference proteome</keyword>
<evidence type="ECO:0000259" key="10">
    <source>
        <dbReference type="PROSITE" id="PS50041"/>
    </source>
</evidence>
<evidence type="ECO:0000313" key="12">
    <source>
        <dbReference type="EMBL" id="PNW88329.1"/>
    </source>
</evidence>
<dbReference type="GO" id="GO:0005524">
    <property type="term" value="F:ATP binding"/>
    <property type="evidence" value="ECO:0007669"/>
    <property type="project" value="UniProtKB-UniRule"/>
</dbReference>
<dbReference type="Proteomes" id="UP000006906">
    <property type="component" value="Chromosome 1"/>
</dbReference>
<name>A0A2K3E6A5_CHLRE</name>
<dbReference type="InterPro" id="IPR001245">
    <property type="entry name" value="Ser-Thr/Tyr_kinase_cat_dom"/>
</dbReference>
<dbReference type="CDD" id="cd13999">
    <property type="entry name" value="STKc_MAP3K-like"/>
    <property type="match status" value="1"/>
</dbReference>
<dbReference type="CDD" id="cd00037">
    <property type="entry name" value="CLECT"/>
    <property type="match status" value="4"/>
</dbReference>
<dbReference type="OrthoDB" id="535509at2759"/>
<dbReference type="InterPro" id="IPR001304">
    <property type="entry name" value="C-type_lectin-like"/>
</dbReference>
<evidence type="ECO:0008006" key="14">
    <source>
        <dbReference type="Google" id="ProtNLM"/>
    </source>
</evidence>
<feature type="domain" description="Apple" evidence="11">
    <location>
        <begin position="1135"/>
        <end position="1210"/>
    </location>
</feature>
<dbReference type="InterPro" id="IPR000719">
    <property type="entry name" value="Prot_kinase_dom"/>
</dbReference>
<dbReference type="Pfam" id="PF14295">
    <property type="entry name" value="PAN_4"/>
    <property type="match status" value="7"/>
</dbReference>
<evidence type="ECO:0000256" key="1">
    <source>
        <dbReference type="ARBA" id="ARBA00022527"/>
    </source>
</evidence>
<dbReference type="InterPro" id="IPR017441">
    <property type="entry name" value="Protein_kinase_ATP_BS"/>
</dbReference>
<evidence type="ECO:0000259" key="11">
    <source>
        <dbReference type="PROSITE" id="PS50948"/>
    </source>
</evidence>
<dbReference type="PaxDb" id="3055-EDP09282"/>
<dbReference type="Gene3D" id="3.10.100.10">
    <property type="entry name" value="Mannose-Binding Protein A, subunit A"/>
    <property type="match status" value="5"/>
</dbReference>
<keyword evidence="8" id="KW-0732">Signal</keyword>
<dbReference type="SMART" id="SM00034">
    <property type="entry name" value="CLECT"/>
    <property type="match status" value="5"/>
</dbReference>
<evidence type="ECO:0000256" key="7">
    <source>
        <dbReference type="SAM" id="MobiDB-lite"/>
    </source>
</evidence>
<dbReference type="GO" id="GO:0004674">
    <property type="term" value="F:protein serine/threonine kinase activity"/>
    <property type="evidence" value="ECO:0000318"/>
    <property type="project" value="GO_Central"/>
</dbReference>
<feature type="compositionally biased region" description="Polar residues" evidence="7">
    <location>
        <begin position="2653"/>
        <end position="2663"/>
    </location>
</feature>
<dbReference type="STRING" id="3055.A0A2K3E6A5"/>
<feature type="domain" description="Protein kinase" evidence="9">
    <location>
        <begin position="2369"/>
        <end position="2631"/>
    </location>
</feature>
<keyword evidence="5 6" id="KW-0067">ATP-binding</keyword>
<evidence type="ECO:0000256" key="5">
    <source>
        <dbReference type="ARBA" id="ARBA00022840"/>
    </source>
</evidence>
<evidence type="ECO:0000256" key="6">
    <source>
        <dbReference type="PROSITE-ProRule" id="PRU10141"/>
    </source>
</evidence>
<dbReference type="InterPro" id="IPR016187">
    <property type="entry name" value="CTDL_fold"/>
</dbReference>
<dbReference type="ExpressionAtlas" id="A0A2K3E6A5">
    <property type="expression patterns" value="baseline"/>
</dbReference>
<dbReference type="PROSITE" id="PS50011">
    <property type="entry name" value="PROTEIN_KINASE_DOM"/>
    <property type="match status" value="1"/>
</dbReference>
<dbReference type="RefSeq" id="XP_042928447.1">
    <property type="nucleotide sequence ID" value="XM_043058533.1"/>
</dbReference>
<dbReference type="KEGG" id="cre:CHLRE_01g024650v5"/>
<dbReference type="SUPFAM" id="SSF56112">
    <property type="entry name" value="Protein kinase-like (PK-like)"/>
    <property type="match status" value="1"/>
</dbReference>
<gene>
    <name evidence="12" type="ORF">CHLRE_01g024650v5</name>
</gene>
<keyword evidence="1" id="KW-0723">Serine/threonine-protein kinase</keyword>
<reference evidence="12 13" key="1">
    <citation type="journal article" date="2007" name="Science">
        <title>The Chlamydomonas genome reveals the evolution of key animal and plant functions.</title>
        <authorList>
            <person name="Merchant S.S."/>
            <person name="Prochnik S.E."/>
            <person name="Vallon O."/>
            <person name="Harris E.H."/>
            <person name="Karpowicz S.J."/>
            <person name="Witman G.B."/>
            <person name="Terry A."/>
            <person name="Salamov A."/>
            <person name="Fritz-Laylin L.K."/>
            <person name="Marechal-Drouard L."/>
            <person name="Marshall W.F."/>
            <person name="Qu L.H."/>
            <person name="Nelson D.R."/>
            <person name="Sanderfoot A.A."/>
            <person name="Spalding M.H."/>
            <person name="Kapitonov V.V."/>
            <person name="Ren Q."/>
            <person name="Ferris P."/>
            <person name="Lindquist E."/>
            <person name="Shapiro H."/>
            <person name="Lucas S.M."/>
            <person name="Grimwood J."/>
            <person name="Schmutz J."/>
            <person name="Cardol P."/>
            <person name="Cerutti H."/>
            <person name="Chanfreau G."/>
            <person name="Chen C.L."/>
            <person name="Cognat V."/>
            <person name="Croft M.T."/>
            <person name="Dent R."/>
            <person name="Dutcher S."/>
            <person name="Fernandez E."/>
            <person name="Fukuzawa H."/>
            <person name="Gonzalez-Ballester D."/>
            <person name="Gonzalez-Halphen D."/>
            <person name="Hallmann A."/>
            <person name="Hanikenne M."/>
            <person name="Hippler M."/>
            <person name="Inwood W."/>
            <person name="Jabbari K."/>
            <person name="Kalanon M."/>
            <person name="Kuras R."/>
            <person name="Lefebvre P.A."/>
            <person name="Lemaire S.D."/>
            <person name="Lobanov A.V."/>
            <person name="Lohr M."/>
            <person name="Manuell A."/>
            <person name="Meier I."/>
            <person name="Mets L."/>
            <person name="Mittag M."/>
            <person name="Mittelmeier T."/>
            <person name="Moroney J.V."/>
            <person name="Moseley J."/>
            <person name="Napoli C."/>
            <person name="Nedelcu A.M."/>
            <person name="Niyogi K."/>
            <person name="Novoselov S.V."/>
            <person name="Paulsen I.T."/>
            <person name="Pazour G."/>
            <person name="Purton S."/>
            <person name="Ral J.P."/>
            <person name="Riano-Pachon D.M."/>
            <person name="Riekhof W."/>
            <person name="Rymarquis L."/>
            <person name="Schroda M."/>
            <person name="Stern D."/>
            <person name="Umen J."/>
            <person name="Willows R."/>
            <person name="Wilson N."/>
            <person name="Zimmer S.L."/>
            <person name="Allmer J."/>
            <person name="Balk J."/>
            <person name="Bisova K."/>
            <person name="Chen C.J."/>
            <person name="Elias M."/>
            <person name="Gendler K."/>
            <person name="Hauser C."/>
            <person name="Lamb M.R."/>
            <person name="Ledford H."/>
            <person name="Long J.C."/>
            <person name="Minagawa J."/>
            <person name="Page M.D."/>
            <person name="Pan J."/>
            <person name="Pootakham W."/>
            <person name="Roje S."/>
            <person name="Rose A."/>
            <person name="Stahlberg E."/>
            <person name="Terauchi A.M."/>
            <person name="Yang P."/>
            <person name="Ball S."/>
            <person name="Bowler C."/>
            <person name="Dieckmann C.L."/>
            <person name="Gladyshev V.N."/>
            <person name="Green P."/>
            <person name="Jorgensen R."/>
            <person name="Mayfield S."/>
            <person name="Mueller-Roeber B."/>
            <person name="Rajamani S."/>
            <person name="Sayre R.T."/>
            <person name="Brokstein P."/>
            <person name="Dubchak I."/>
            <person name="Goodstein D."/>
            <person name="Hornick L."/>
            <person name="Huang Y.W."/>
            <person name="Jhaveri J."/>
            <person name="Luo Y."/>
            <person name="Martinez D."/>
            <person name="Ngau W.C."/>
            <person name="Otillar B."/>
            <person name="Poliakov A."/>
            <person name="Porter A."/>
            <person name="Szajkowski L."/>
            <person name="Werner G."/>
            <person name="Zhou K."/>
            <person name="Grigoriev I.V."/>
            <person name="Rokhsar D.S."/>
            <person name="Grossman A.R."/>
        </authorList>
    </citation>
    <scope>NUCLEOTIDE SEQUENCE [LARGE SCALE GENOMIC DNA]</scope>
    <source>
        <strain evidence="13">CC-503</strain>
    </source>
</reference>
<dbReference type="GO" id="GO:0007165">
    <property type="term" value="P:signal transduction"/>
    <property type="evidence" value="ECO:0000318"/>
    <property type="project" value="GO_Central"/>
</dbReference>
<dbReference type="InterPro" id="IPR016186">
    <property type="entry name" value="C-type_lectin-like/link_sf"/>
</dbReference>
<dbReference type="Gene3D" id="3.50.4.10">
    <property type="entry name" value="Hepatocyte Growth Factor"/>
    <property type="match status" value="1"/>
</dbReference>
<dbReference type="InterPro" id="IPR011009">
    <property type="entry name" value="Kinase-like_dom_sf"/>
</dbReference>
<evidence type="ECO:0000256" key="2">
    <source>
        <dbReference type="ARBA" id="ARBA00022679"/>
    </source>
</evidence>
<sequence>MRGLRQGLAVLLAVLLCIRDAEGACPINPGYNLINPGKEVPASALVVRASANNITAASIACGQRPDCRGFTSGGLLVLSDLDVTVWADSSDPTSCVYVRASLTGGWNEQMSGVEVSSDFDLNVPYYGRLVWSACQQLCLDTPGCRSASYMASEQVCRLKSATCAEAQLGKGCTVLGSRFEAFLHIDRSTTLDFVAASWLTAMAYTGLTSQPGTFDGAVSACQELGTRLTSLHSSGNLNTLVRMATNASLQLAPSTPGSSGPWHYWLNGRHSSNTGNITWADGTRFILRQNITVDSPGGCFALTIYNTTTRALTVQACNATGYPLCSAFPNGVEAWRFQPESTVIQVYDNRLSGLDTAAFCASKGARLWRPSGVRGRELIHDVPFQTPAVTNAWVDGWCVDGTQECYYPNGTRISAEMMSPDLARLYSGPGCVVLGLPVSIPAYYYGAACDTLLAIVCESVPPVPPIAGMQDVPARLRLLSPNAFAFMAAPRTYNEAESQCVTMGGHLVSIPDASTDALVSSTWFDMDGPNNNFAIFKYTRRILTYLGGDSYKGNGLAWLDGSPYNYEGEKLSASSMNNEGCLMMSSLGAGAPAPRWEVIPKTDCSTIRFNYTCKLPAKAYVQPSAAVASDGALFELHLETPRTFPDAQEACQARGGNLAFLSPDTSFEDINYFVRRLRHELIGIIPIMGDTFAYFIGAVTNKTDAQLRSADFSWLDSSAGPFSWPIWNAGFPPGQPVEYSFSAGTRTAAVFMSNNGATVVARKRYDNALPFLCRSPLGTPIATAMADDGTTYEVLRTPYALPYHAAEQVCQERGGHLAGVSSPQQLGAVAQLCSAALQALPRAASGGFESHDVPDGCWVGLYCPAGYRGDVSFIDGFGERALRRLASFQPSILQGSSCSSGSDLMWLDSRSTAGDGGLAGLVSGAASSLNPGSRCGMVRPGASSNSSSTATLSMSSCKQFAAFVCERGGMSTPPPLPSITITQPAATAPAASADSIPSGAARYQGCYTLVDGQQRAAAAAGSLALAPTPLPVLLSQNASSLAQCYSLAQQSGLAFYSIVGGSACWGGAAAPGLPFVNVSDDTMCRQACSSGDTSSSGGQQPGCAAAGYAAVFALTAAAAATATAAPAAAATVYTCMAEELVAAPNASVVGQLHISPSQLSRCEALCSSLAACDMYTYDTRAGACVLLGVPGVASLASLPVYDAQWARATCVKAVRLVANSTLRELPTSSSIATVPGRPTHLCSAALGNQLQAAGSAALTPRNGLPVADAAACAASCAANATCQGFVVTPTLGNASASLLCTTRAGFVVDQSYEWVSARAWVELPPAASSAIAGSSSANEGCLVLSRLVPPPPYMCTDYVDAGGWELQQLNTSDEQACRRACEANDACSLYVLYSSPPSCSLRFRAFYNNTAAYAAVKGSNLRLDSTKLGTVRSCINTYRLLQPFVSPSMGRASRQVRLGADGAFHLCVPHMDLRGVNDFSADTFDDTKCAAECAAHSTCNYFITTYDAFETGVCYTKREPYIFTLGEDAEFPDTGGLTRIDMVSVADSCFNLERQLPRSAPVYVCAQQYSAVFAAGARSIASVATAYACEALCNVDAGCVGYTWMAHNSTCVLGTSNSGSSNSNSTSSTAGGLAARTTGPSWLATQTCFNTPRLQSAKDNGTAGLYIQASSTWHYCQWGDSILGPAAQLQLDILGVRMILNAGVATSSFASVRNCTRECAAVDGCQTFSLTWQNATDVSPVCLLLGWSSAAPYSAVQVPSGSSTQLSLTCLVLASERAFPAAAGGLVHPRVRPAAVQAYRSKQYSVYLQPASYSLAAATCQSAGGGGQLLSLNSAQELTVVQALLRPYLQASTHPAAGSAQLDTTPFWTGLVWSGNSTGWSYSHGRKTDVTFVGSVLQSGAAGGCGALDLIGGAAGLRAANCTAWALPFVCEYEMPAVAVDGITSSGQPLQLFPAQAGYSQALQLASAAGAVLAVVDLSAAAPGSSGRHRARALLQAQSGSGAVRFGSASAAAAACGAQQLLSSGCWVQLQPPADACNSTSGTAALCGATALLLTDAASMTASTLQSLAGLGSGTSSVGSGSSTCAAALVSSASGSASYVRAPCATQAAFLAAVVDPEAPLRAAMASPPPPPSDTTNSGLSGGAIAGIVVGSVIGGLLLVGLAMFGWMRWRGAKPAGNGSNSDTKANGKVEEKNGNGCDHLAGAGTKDNKNGPKTDRGAPYAVSVTGDSLGTGEATRLRSSSDGPLVLAPVSYGSSSVQATGAAGSPKAGAAQHQPFDGCRAVTGGNSEGYDQSNSDVTTATTVAGGGAGLNSSRSHYTYTNSVLSLQDRSREPAPGSPRVLRQLVVTAEDPDHLDVTWQIDPNKDVSWDENEELGKGTFGVVYRGLYKGEPVAIKTVMRGGHGKYEMDALKSLLQEARILAKVRHPNVVTCYGGCITDKNVFIVEELMQQNLGELIHSTGEALLPLETVLRIAMDVANGLFQLHPTIVHRDLKPDNVLLDAAGRAKISDFGLARFKLQSYLASTKNFAAGTIPFMPPEALGEEINKISEKADIYSLAVVLWTMLTGKVQPWQNYHYAAVLYKVSMRGERPALPEDPNRCPARLAGLINRMWSQDPAARPGAGEVLKQLGVILRDVERVMSSGAAQSHRHSTTLDSPCSQSTRDGAHGSGQQREGGSSGKRSSRALSPAPGDAASR</sequence>
<accession>A0A2K3E6A5</accession>
<dbReference type="InterPro" id="IPR008271">
    <property type="entry name" value="Ser/Thr_kinase_AS"/>
</dbReference>
<dbReference type="GeneID" id="5715266"/>
<dbReference type="SMART" id="SM00220">
    <property type="entry name" value="S_TKc"/>
    <property type="match status" value="1"/>
</dbReference>
<dbReference type="PANTHER" id="PTHR44329">
    <property type="entry name" value="SERINE/THREONINE-PROTEIN KINASE TNNI3K-RELATED"/>
    <property type="match status" value="1"/>
</dbReference>
<dbReference type="PANTHER" id="PTHR44329:SF214">
    <property type="entry name" value="PROTEIN KINASE DOMAIN-CONTAINING PROTEIN"/>
    <property type="match status" value="1"/>
</dbReference>
<keyword evidence="4" id="KW-0418">Kinase</keyword>
<dbReference type="EMBL" id="CM008962">
    <property type="protein sequence ID" value="PNW88329.1"/>
    <property type="molecule type" value="Genomic_DNA"/>
</dbReference>